<evidence type="ECO:0000259" key="2">
    <source>
        <dbReference type="PROSITE" id="PS51269"/>
    </source>
</evidence>
<feature type="transmembrane region" description="Helical" evidence="1">
    <location>
        <begin position="70"/>
        <end position="88"/>
    </location>
</feature>
<keyword evidence="3" id="KW-1185">Reference proteome</keyword>
<keyword evidence="1" id="KW-0812">Transmembrane</keyword>
<protein>
    <submittedName>
        <fullName evidence="4">COMM domain-containing protein</fullName>
    </submittedName>
</protein>
<keyword evidence="1" id="KW-0472">Membrane</keyword>
<evidence type="ECO:0000256" key="1">
    <source>
        <dbReference type="SAM" id="Phobius"/>
    </source>
</evidence>
<evidence type="ECO:0000313" key="3">
    <source>
        <dbReference type="Proteomes" id="UP000887565"/>
    </source>
</evidence>
<feature type="domain" description="COMM" evidence="2">
    <location>
        <begin position="1"/>
        <end position="70"/>
    </location>
</feature>
<dbReference type="PROSITE" id="PS51269">
    <property type="entry name" value="COMM"/>
    <property type="match status" value="1"/>
</dbReference>
<dbReference type="InterPro" id="IPR017920">
    <property type="entry name" value="COMM"/>
</dbReference>
<sequence>MTKAHASARTKECPSAILSSSHSGKIQRAICQLTLYLQNDEKLVDEFTVEELESFLNKLKEHKTLIMRKIDALLIVTAFLLAFFIYRLEKHLHLIAVQNSNVNYFSPPPCPNSSDARLLCRENMHILQNLTSISIVDDLENDELTFEKFLLKKNRNLRGGVIFMSSTTHDGDDNFRMSNRIDTDYFRSYKLDTDESVSDLVESFVDILDEQDHINLLNIDLDSLNRSPESQIKILEGILKQRSTVIDQIFLLFTIPSNINLVLLHQFYLFLYRIYFRYDFGVYSARQRGTCALPDKLIDRRIQNHCVYKLSFRKIDFRNDYPVFAPTTGVGLPAEERERVESTLRQAVSSTEENMSPEICNLLYFRANRVENARLPCYETLYFEPKFSDNLNRVLYYDSTGSGYNLSEIVERFPIYDRIFLNLKGLEFDLLEELFASRLIVTFSQITVIYHLWINEESANYRKFYTQMIYFEKLNYKMNAAGDIDQCDKSLGRKDCYKIAWRKVIGAELIVYAGRVRDAISRLCVAEKDAFGRDLNAFRTRIFEKIMANY</sequence>
<accession>A0A915LBV4</accession>
<keyword evidence="1" id="KW-1133">Transmembrane helix</keyword>
<evidence type="ECO:0000313" key="4">
    <source>
        <dbReference type="WBParaSite" id="nRc.2.0.1.t48337-RA"/>
    </source>
</evidence>
<reference evidence="4" key="1">
    <citation type="submission" date="2022-11" db="UniProtKB">
        <authorList>
            <consortium name="WormBaseParasite"/>
        </authorList>
    </citation>
    <scope>IDENTIFICATION</scope>
</reference>
<name>A0A915LBV4_ROMCU</name>
<organism evidence="3 4">
    <name type="scientific">Romanomermis culicivorax</name>
    <name type="common">Nematode worm</name>
    <dbReference type="NCBI Taxonomy" id="13658"/>
    <lineage>
        <taxon>Eukaryota</taxon>
        <taxon>Metazoa</taxon>
        <taxon>Ecdysozoa</taxon>
        <taxon>Nematoda</taxon>
        <taxon>Enoplea</taxon>
        <taxon>Dorylaimia</taxon>
        <taxon>Mermithida</taxon>
        <taxon>Mermithoidea</taxon>
        <taxon>Mermithidae</taxon>
        <taxon>Romanomermis</taxon>
    </lineage>
</organism>
<dbReference type="AlphaFoldDB" id="A0A915LBV4"/>
<dbReference type="WBParaSite" id="nRc.2.0.1.t48337-RA">
    <property type="protein sequence ID" value="nRc.2.0.1.t48337-RA"/>
    <property type="gene ID" value="nRc.2.0.1.g48337"/>
</dbReference>
<dbReference type="Proteomes" id="UP000887565">
    <property type="component" value="Unplaced"/>
</dbReference>
<proteinExistence type="predicted"/>